<evidence type="ECO:0000313" key="2">
    <source>
        <dbReference type="EMBL" id="OFI48246.1"/>
    </source>
</evidence>
<gene>
    <name evidence="2" type="ORF">BG261_08155</name>
</gene>
<dbReference type="Pfam" id="PF00583">
    <property type="entry name" value="Acetyltransf_1"/>
    <property type="match status" value="1"/>
</dbReference>
<organism evidence="2 3">
    <name type="scientific">Floricoccus tropicus</name>
    <dbReference type="NCBI Taxonomy" id="1859473"/>
    <lineage>
        <taxon>Bacteria</taxon>
        <taxon>Bacillati</taxon>
        <taxon>Bacillota</taxon>
        <taxon>Bacilli</taxon>
        <taxon>Lactobacillales</taxon>
        <taxon>Streptococcaceae</taxon>
        <taxon>Floricoccus</taxon>
    </lineage>
</organism>
<keyword evidence="3" id="KW-1185">Reference proteome</keyword>
<dbReference type="Gene3D" id="3.40.630.30">
    <property type="match status" value="1"/>
</dbReference>
<name>A0A1E8GJW2_9LACT</name>
<evidence type="ECO:0000313" key="3">
    <source>
        <dbReference type="Proteomes" id="UP000178622"/>
    </source>
</evidence>
<dbReference type="EMBL" id="MKIR01000026">
    <property type="protein sequence ID" value="OFI48246.1"/>
    <property type="molecule type" value="Genomic_DNA"/>
</dbReference>
<dbReference type="GO" id="GO:0016747">
    <property type="term" value="F:acyltransferase activity, transferring groups other than amino-acyl groups"/>
    <property type="evidence" value="ECO:0007669"/>
    <property type="project" value="InterPro"/>
</dbReference>
<accession>A0A1E8GJW2</accession>
<dbReference type="AlphaFoldDB" id="A0A1E8GJW2"/>
<sequence length="150" mass="17463">MDIKKIKDFTEEHYLVLLNADPDRDLVNSYLKRSEAYEMVIDNKMIGLIVLLPTRPETIEIVNISVSDSEQGKGYGKKLLEYAIKYSKDEGYKTIEIGTGTTSFGQLYLYQKVGFRLSYIDKDFFIRHYKEEIEENGLILKDMVRLSMDI</sequence>
<dbReference type="InterPro" id="IPR016181">
    <property type="entry name" value="Acyl_CoA_acyltransferase"/>
</dbReference>
<dbReference type="RefSeq" id="WP_070793254.1">
    <property type="nucleotide sequence ID" value="NZ_MKIR01000026.1"/>
</dbReference>
<protein>
    <submittedName>
        <fullName evidence="2">GNAT family N-acetyltransferase</fullName>
    </submittedName>
</protein>
<dbReference type="CDD" id="cd04301">
    <property type="entry name" value="NAT_SF"/>
    <property type="match status" value="1"/>
</dbReference>
<dbReference type="SUPFAM" id="SSF55729">
    <property type="entry name" value="Acyl-CoA N-acyltransferases (Nat)"/>
    <property type="match status" value="1"/>
</dbReference>
<keyword evidence="2" id="KW-0808">Transferase</keyword>
<dbReference type="OrthoDB" id="9797826at2"/>
<dbReference type="PROSITE" id="PS51186">
    <property type="entry name" value="GNAT"/>
    <property type="match status" value="1"/>
</dbReference>
<dbReference type="Proteomes" id="UP000178622">
    <property type="component" value="Unassembled WGS sequence"/>
</dbReference>
<reference evidence="3" key="1">
    <citation type="submission" date="2016-09" db="EMBL/GenBank/DDBJ databases">
        <title>Draft genome sequence of a novel species of the family Streptococcaceae isolated from flowers.</title>
        <authorList>
            <person name="Chuah L.-O."/>
            <person name="Yap K.-P."/>
            <person name="Thong K.L."/>
            <person name="Liong M.T."/>
            <person name="Ahmad R."/>
            <person name="Rusul G."/>
        </authorList>
    </citation>
    <scope>NUCLEOTIDE SEQUENCE [LARGE SCALE GENOMIC DNA]</scope>
    <source>
        <strain evidence="3">DF1</strain>
    </source>
</reference>
<dbReference type="STRING" id="1859473.BG261_08155"/>
<evidence type="ECO:0000259" key="1">
    <source>
        <dbReference type="PROSITE" id="PS51186"/>
    </source>
</evidence>
<comment type="caution">
    <text evidence="2">The sequence shown here is derived from an EMBL/GenBank/DDBJ whole genome shotgun (WGS) entry which is preliminary data.</text>
</comment>
<proteinExistence type="predicted"/>
<dbReference type="InterPro" id="IPR000182">
    <property type="entry name" value="GNAT_dom"/>
</dbReference>
<feature type="domain" description="N-acetyltransferase" evidence="1">
    <location>
        <begin position="1"/>
        <end position="136"/>
    </location>
</feature>